<keyword evidence="2" id="KW-1185">Reference proteome</keyword>
<evidence type="ECO:0000313" key="2">
    <source>
        <dbReference type="Proteomes" id="UP000439986"/>
    </source>
</evidence>
<sequence length="142" mass="15714">MVDVSIESPEQIEARLNKVIRLARMEIYPAPYTFTEFPLEAFPQQASKDALALVRDNDKWSQLVPTGPGDEAFMLVRFHFPQGVDNSGFVGWLASRFKHRFGSGVFVVCGQNNADGGIYDYWGVPLSVADAVTADLKELMAG</sequence>
<protein>
    <submittedName>
        <fullName evidence="1">Uncharacterized protein</fullName>
    </submittedName>
</protein>
<dbReference type="Pfam" id="PF19696">
    <property type="entry name" value="DUF6196"/>
    <property type="match status" value="1"/>
</dbReference>
<gene>
    <name evidence="1" type="ORF">GJ698_02935</name>
</gene>
<name>A0A844D846_9BURK</name>
<comment type="caution">
    <text evidence="1">The sequence shown here is derived from an EMBL/GenBank/DDBJ whole genome shotgun (WGS) entry which is preliminary data.</text>
</comment>
<dbReference type="InterPro" id="IPR045674">
    <property type="entry name" value="DUF6196"/>
</dbReference>
<evidence type="ECO:0000313" key="1">
    <source>
        <dbReference type="EMBL" id="MRW83044.1"/>
    </source>
</evidence>
<dbReference type="RefSeq" id="WP_154356067.1">
    <property type="nucleotide sequence ID" value="NZ_WKJL01000001.1"/>
</dbReference>
<dbReference type="Proteomes" id="UP000439986">
    <property type="component" value="Unassembled WGS sequence"/>
</dbReference>
<accession>A0A844D846</accession>
<dbReference type="EMBL" id="WKJL01000001">
    <property type="protein sequence ID" value="MRW83044.1"/>
    <property type="molecule type" value="Genomic_DNA"/>
</dbReference>
<reference evidence="1 2" key="1">
    <citation type="submission" date="2019-11" db="EMBL/GenBank/DDBJ databases">
        <title>Novel species isolated from a subtropical stream in China.</title>
        <authorList>
            <person name="Lu H."/>
        </authorList>
    </citation>
    <scope>NUCLEOTIDE SEQUENCE [LARGE SCALE GENOMIC DNA]</scope>
    <source>
        <strain evidence="1 2">FT26W</strain>
    </source>
</reference>
<proteinExistence type="predicted"/>
<dbReference type="AlphaFoldDB" id="A0A844D846"/>
<organism evidence="1 2">
    <name type="scientific">Duganella aquatilis</name>
    <dbReference type="NCBI Taxonomy" id="2666082"/>
    <lineage>
        <taxon>Bacteria</taxon>
        <taxon>Pseudomonadati</taxon>
        <taxon>Pseudomonadota</taxon>
        <taxon>Betaproteobacteria</taxon>
        <taxon>Burkholderiales</taxon>
        <taxon>Oxalobacteraceae</taxon>
        <taxon>Telluria group</taxon>
        <taxon>Duganella</taxon>
    </lineage>
</organism>